<accession>A0ACB7P8F2</accession>
<evidence type="ECO:0000313" key="1">
    <source>
        <dbReference type="EMBL" id="KAH6628580.1"/>
    </source>
</evidence>
<sequence length="176" mass="19220">MAKGKAGGSVQNRAVYSRISFLQQAAITLSAIPCSPSDPGSARNTNTNTPSTNNHLSSAGDTSDTRSVKALDGMSRRLATDLRAVSLKTRIRLKPTVKQSICKFCDSTLIDGQSCTSEIENKSKGAKKPWADVLVRRCHTCGRERRYPLSATRPKRKTERGLEKSTSHLQEQNQEG</sequence>
<reference evidence="1 2" key="1">
    <citation type="journal article" date="2021" name="Nat. Commun.">
        <title>Genetic determinants of endophytism in the Arabidopsis root mycobiome.</title>
        <authorList>
            <person name="Mesny F."/>
            <person name="Miyauchi S."/>
            <person name="Thiergart T."/>
            <person name="Pickel B."/>
            <person name="Atanasova L."/>
            <person name="Karlsson M."/>
            <person name="Huettel B."/>
            <person name="Barry K.W."/>
            <person name="Haridas S."/>
            <person name="Chen C."/>
            <person name="Bauer D."/>
            <person name="Andreopoulos W."/>
            <person name="Pangilinan J."/>
            <person name="LaButti K."/>
            <person name="Riley R."/>
            <person name="Lipzen A."/>
            <person name="Clum A."/>
            <person name="Drula E."/>
            <person name="Henrissat B."/>
            <person name="Kohler A."/>
            <person name="Grigoriev I.V."/>
            <person name="Martin F.M."/>
            <person name="Hacquard S."/>
        </authorList>
    </citation>
    <scope>NUCLEOTIDE SEQUENCE [LARGE SCALE GENOMIC DNA]</scope>
    <source>
        <strain evidence="1 2">MPI-SDFR-AT-0079</strain>
    </source>
</reference>
<protein>
    <submittedName>
        <fullName evidence="1">RNAse P Rpr2/Rpp21/SNM1 subunit domain-containing protein</fullName>
    </submittedName>
</protein>
<comment type="caution">
    <text evidence="1">The sequence shown here is derived from an EMBL/GenBank/DDBJ whole genome shotgun (WGS) entry which is preliminary data.</text>
</comment>
<dbReference type="EMBL" id="JAGIZQ010000005">
    <property type="protein sequence ID" value="KAH6628580.1"/>
    <property type="molecule type" value="Genomic_DNA"/>
</dbReference>
<organism evidence="1 2">
    <name type="scientific">Chaetomium tenue</name>
    <dbReference type="NCBI Taxonomy" id="1854479"/>
    <lineage>
        <taxon>Eukaryota</taxon>
        <taxon>Fungi</taxon>
        <taxon>Dikarya</taxon>
        <taxon>Ascomycota</taxon>
        <taxon>Pezizomycotina</taxon>
        <taxon>Sordariomycetes</taxon>
        <taxon>Sordariomycetidae</taxon>
        <taxon>Sordariales</taxon>
        <taxon>Chaetomiaceae</taxon>
        <taxon>Chaetomium</taxon>
    </lineage>
</organism>
<keyword evidence="2" id="KW-1185">Reference proteome</keyword>
<proteinExistence type="predicted"/>
<gene>
    <name evidence="1" type="ORF">F5144DRAFT_494213</name>
</gene>
<name>A0ACB7P8F2_9PEZI</name>
<dbReference type="Proteomes" id="UP000724584">
    <property type="component" value="Unassembled WGS sequence"/>
</dbReference>
<evidence type="ECO:0000313" key="2">
    <source>
        <dbReference type="Proteomes" id="UP000724584"/>
    </source>
</evidence>